<dbReference type="EMBL" id="BSTI01000009">
    <property type="protein sequence ID" value="GLY67655.1"/>
    <property type="molecule type" value="Genomic_DNA"/>
</dbReference>
<organism evidence="2 3">
    <name type="scientific">Amycolatopsis taiwanensis</name>
    <dbReference type="NCBI Taxonomy" id="342230"/>
    <lineage>
        <taxon>Bacteria</taxon>
        <taxon>Bacillati</taxon>
        <taxon>Actinomycetota</taxon>
        <taxon>Actinomycetes</taxon>
        <taxon>Pseudonocardiales</taxon>
        <taxon>Pseudonocardiaceae</taxon>
        <taxon>Amycolatopsis</taxon>
    </lineage>
</organism>
<protein>
    <recommendedName>
        <fullName evidence="4">Secreted protein</fullName>
    </recommendedName>
</protein>
<dbReference type="AlphaFoldDB" id="A0A9W6VGD1"/>
<reference evidence="2" key="1">
    <citation type="submission" date="2023-03" db="EMBL/GenBank/DDBJ databases">
        <title>Amycolatopsis taiwanensis NBRC 103393.</title>
        <authorList>
            <person name="Ichikawa N."/>
            <person name="Sato H."/>
            <person name="Tonouchi N."/>
        </authorList>
    </citation>
    <scope>NUCLEOTIDE SEQUENCE</scope>
    <source>
        <strain evidence="2">NBRC 103393</strain>
    </source>
</reference>
<evidence type="ECO:0000313" key="2">
    <source>
        <dbReference type="EMBL" id="GLY67655.1"/>
    </source>
</evidence>
<gene>
    <name evidence="2" type="ORF">Atai01_42740</name>
</gene>
<comment type="caution">
    <text evidence="2">The sequence shown here is derived from an EMBL/GenBank/DDBJ whole genome shotgun (WGS) entry which is preliminary data.</text>
</comment>
<evidence type="ECO:0008006" key="4">
    <source>
        <dbReference type="Google" id="ProtNLM"/>
    </source>
</evidence>
<sequence>MKRQRLLGPVAACALVLGACGTQTAPGAPIPSQAAEVASPSATPVPCGTVTGPRGPARVSVQGRTVACDEAKTLLTQYFGRLTPADLANPDGAGPLALGPWTCGSDPGAPLAANCSTEDDREIISNPG</sequence>
<dbReference type="Proteomes" id="UP001165136">
    <property type="component" value="Unassembled WGS sequence"/>
</dbReference>
<dbReference type="PROSITE" id="PS51257">
    <property type="entry name" value="PROKAR_LIPOPROTEIN"/>
    <property type="match status" value="1"/>
</dbReference>
<keyword evidence="1" id="KW-0732">Signal</keyword>
<evidence type="ECO:0000313" key="3">
    <source>
        <dbReference type="Proteomes" id="UP001165136"/>
    </source>
</evidence>
<accession>A0A9W6VGD1</accession>
<proteinExistence type="predicted"/>
<dbReference type="RefSeq" id="WP_285487925.1">
    <property type="nucleotide sequence ID" value="NZ_BSTI01000009.1"/>
</dbReference>
<name>A0A9W6VGD1_9PSEU</name>
<evidence type="ECO:0000256" key="1">
    <source>
        <dbReference type="SAM" id="SignalP"/>
    </source>
</evidence>
<feature type="chain" id="PRO_5040922276" description="Secreted protein" evidence="1">
    <location>
        <begin position="25"/>
        <end position="128"/>
    </location>
</feature>
<keyword evidence="3" id="KW-1185">Reference proteome</keyword>
<feature type="signal peptide" evidence="1">
    <location>
        <begin position="1"/>
        <end position="24"/>
    </location>
</feature>